<evidence type="ECO:0000256" key="2">
    <source>
        <dbReference type="ARBA" id="ARBA00022603"/>
    </source>
</evidence>
<feature type="domain" description="Thymidylate synthase/dCMP hydroxymethylase" evidence="5">
    <location>
        <begin position="11"/>
        <end position="270"/>
    </location>
</feature>
<dbReference type="Pfam" id="PF00303">
    <property type="entry name" value="Thymidylat_synt"/>
    <property type="match status" value="1"/>
</dbReference>
<sequence>MSYVDDYLINDLKEILQQDWEYDNRSRWKDGTKPKTKRVIQVVHKYDLSKGFPITSLRKINYKLAIDEVLWIYSKMSNNVNDLKSKIWDSWKDENNLIHKAYGYQIAKPTMGFTSQIHYVLNEIKINPTSRRIMLNMFNVEDQYEKATKSLVECAYATHFSVKDGKLHMTLVQRAGDFLTACHSGGWNVVQYAALQHAIAKECQLNVGTFTHFIQDLHLYDKHLDKAHELIARYKTDTYELPTLKIADKSFFELTADDFELVNYKNYGEIGRIEVAI</sequence>
<organism evidence="6 7">
    <name type="scientific">Caldifermentibacillus hisashii</name>
    <dbReference type="NCBI Taxonomy" id="996558"/>
    <lineage>
        <taxon>Bacteria</taxon>
        <taxon>Bacillati</taxon>
        <taxon>Bacillota</taxon>
        <taxon>Bacilli</taxon>
        <taxon>Bacillales</taxon>
        <taxon>Bacillaceae</taxon>
        <taxon>Caldifermentibacillus</taxon>
    </lineage>
</organism>
<protein>
    <recommendedName>
        <fullName evidence="1">thymidylate synthase</fullName>
        <ecNumber evidence="1">2.1.1.45</ecNumber>
    </recommendedName>
</protein>
<comment type="caution">
    <text evidence="6">The sequence shown here is derived from an EMBL/GenBank/DDBJ whole genome shotgun (WGS) entry which is preliminary data.</text>
</comment>
<dbReference type="Gene3D" id="3.30.572.10">
    <property type="entry name" value="Thymidylate synthase/dCMP hydroxymethylase domain"/>
    <property type="match status" value="1"/>
</dbReference>
<proteinExistence type="predicted"/>
<evidence type="ECO:0000256" key="4">
    <source>
        <dbReference type="ARBA" id="ARBA00022727"/>
    </source>
</evidence>
<dbReference type="InterPro" id="IPR000398">
    <property type="entry name" value="Thymidylate_synthase"/>
</dbReference>
<keyword evidence="2 6" id="KW-0489">Methyltransferase</keyword>
<evidence type="ECO:0000256" key="3">
    <source>
        <dbReference type="ARBA" id="ARBA00022679"/>
    </source>
</evidence>
<dbReference type="RefSeq" id="WP_342021072.1">
    <property type="nucleotide sequence ID" value="NZ_JBBYAK010000002.1"/>
</dbReference>
<dbReference type="InterPro" id="IPR023451">
    <property type="entry name" value="Thymidate_synth/dCMP_Mease_dom"/>
</dbReference>
<keyword evidence="7" id="KW-1185">Reference proteome</keyword>
<accession>A0ABU9K3V7</accession>
<reference evidence="6 7" key="1">
    <citation type="submission" date="2024-03" db="EMBL/GenBank/DDBJ databases">
        <title>Bacilli Hybrid Assemblies.</title>
        <authorList>
            <person name="Kovac J."/>
        </authorList>
    </citation>
    <scope>NUCLEOTIDE SEQUENCE [LARGE SCALE GENOMIC DNA]</scope>
    <source>
        <strain evidence="6 7">FSL M8-0022</strain>
    </source>
</reference>
<evidence type="ECO:0000313" key="6">
    <source>
        <dbReference type="EMBL" id="MEL3959435.1"/>
    </source>
</evidence>
<evidence type="ECO:0000259" key="5">
    <source>
        <dbReference type="Pfam" id="PF00303"/>
    </source>
</evidence>
<evidence type="ECO:0000256" key="1">
    <source>
        <dbReference type="ARBA" id="ARBA00011947"/>
    </source>
</evidence>
<dbReference type="EC" id="2.1.1.45" evidence="1"/>
<dbReference type="InterPro" id="IPR045097">
    <property type="entry name" value="Thymidate_synth/dCMP_Mease"/>
</dbReference>
<dbReference type="PANTHER" id="PTHR11548:SF1">
    <property type="entry name" value="THYMIDYLATE SYNTHASE 1"/>
    <property type="match status" value="1"/>
</dbReference>
<dbReference type="EMBL" id="JBBYAK010000002">
    <property type="protein sequence ID" value="MEL3959435.1"/>
    <property type="molecule type" value="Genomic_DNA"/>
</dbReference>
<dbReference type="GO" id="GO:0032259">
    <property type="term" value="P:methylation"/>
    <property type="evidence" value="ECO:0007669"/>
    <property type="project" value="UniProtKB-KW"/>
</dbReference>
<keyword evidence="3 6" id="KW-0808">Transferase</keyword>
<gene>
    <name evidence="6" type="ORF">NST17_19980</name>
</gene>
<evidence type="ECO:0000313" key="7">
    <source>
        <dbReference type="Proteomes" id="UP001459714"/>
    </source>
</evidence>
<name>A0ABU9K3V7_9BACI</name>
<dbReference type="SUPFAM" id="SSF55831">
    <property type="entry name" value="Thymidylate synthase/dCMP hydroxymethylase"/>
    <property type="match status" value="1"/>
</dbReference>
<dbReference type="PANTHER" id="PTHR11548">
    <property type="entry name" value="THYMIDYLATE SYNTHASE 1"/>
    <property type="match status" value="1"/>
</dbReference>
<dbReference type="GO" id="GO:0004799">
    <property type="term" value="F:thymidylate synthase activity"/>
    <property type="evidence" value="ECO:0007669"/>
    <property type="project" value="UniProtKB-EC"/>
</dbReference>
<dbReference type="InterPro" id="IPR036926">
    <property type="entry name" value="Thymidate_synth/dCMP_Mease_sf"/>
</dbReference>
<dbReference type="PRINTS" id="PR00108">
    <property type="entry name" value="THYMDSNTHASE"/>
</dbReference>
<keyword evidence="4" id="KW-0545">Nucleotide biosynthesis</keyword>
<dbReference type="Proteomes" id="UP001459714">
    <property type="component" value="Unassembled WGS sequence"/>
</dbReference>
<dbReference type="CDD" id="cd00351">
    <property type="entry name" value="TS_Pyrimidine_HMase"/>
    <property type="match status" value="1"/>
</dbReference>